<comment type="subcellular location">
    <subcellularLocation>
        <location evidence="1">Cell membrane</location>
        <topology evidence="1">Multi-pass membrane protein</topology>
    </subcellularLocation>
</comment>
<gene>
    <name evidence="8" type="ORF">B8A44_06590</name>
</gene>
<dbReference type="GO" id="GO:0005886">
    <property type="term" value="C:plasma membrane"/>
    <property type="evidence" value="ECO:0007669"/>
    <property type="project" value="UniProtKB-SubCell"/>
</dbReference>
<feature type="transmembrane region" description="Helical" evidence="7">
    <location>
        <begin position="126"/>
        <end position="144"/>
    </location>
</feature>
<dbReference type="EMBL" id="NAQV01000019">
    <property type="protein sequence ID" value="RAN62912.1"/>
    <property type="molecule type" value="Genomic_DNA"/>
</dbReference>
<evidence type="ECO:0008006" key="10">
    <source>
        <dbReference type="Google" id="ProtNLM"/>
    </source>
</evidence>
<feature type="transmembrane region" description="Helical" evidence="7">
    <location>
        <begin position="156"/>
        <end position="181"/>
    </location>
</feature>
<feature type="transmembrane region" description="Helical" evidence="7">
    <location>
        <begin position="248"/>
        <end position="270"/>
    </location>
</feature>
<feature type="transmembrane region" description="Helical" evidence="7">
    <location>
        <begin position="312"/>
        <end position="333"/>
    </location>
</feature>
<keyword evidence="6 7" id="KW-0472">Membrane</keyword>
<proteinExistence type="inferred from homology"/>
<evidence type="ECO:0000256" key="7">
    <source>
        <dbReference type="SAM" id="Phobius"/>
    </source>
</evidence>
<evidence type="ECO:0000256" key="4">
    <source>
        <dbReference type="ARBA" id="ARBA00022692"/>
    </source>
</evidence>
<reference evidence="8 9" key="1">
    <citation type="submission" date="2017-03" db="EMBL/GenBank/DDBJ databases">
        <title>wgs assembly of Dolosigranulum pigrum KPL CDC strains.</title>
        <authorList>
            <person name="Brugger S.D."/>
            <person name="Pettigrew M."/>
            <person name="Kong Y."/>
            <person name="Lemon K.P."/>
        </authorList>
    </citation>
    <scope>NUCLEOTIDE SEQUENCE [LARGE SCALE GENOMIC DNA]</scope>
    <source>
        <strain evidence="8 9">KPL1931_CDC4294-98</strain>
    </source>
</reference>
<feature type="transmembrane region" description="Helical" evidence="7">
    <location>
        <begin position="220"/>
        <end position="236"/>
    </location>
</feature>
<evidence type="ECO:0000256" key="5">
    <source>
        <dbReference type="ARBA" id="ARBA00022989"/>
    </source>
</evidence>
<name>A0A328KTL6_9LACT</name>
<comment type="similarity">
    <text evidence="2">Belongs to the UPF0324 family.</text>
</comment>
<dbReference type="PANTHER" id="PTHR30106">
    <property type="entry name" value="INNER MEMBRANE PROTEIN YEIH-RELATED"/>
    <property type="match status" value="1"/>
</dbReference>
<evidence type="ECO:0000256" key="1">
    <source>
        <dbReference type="ARBA" id="ARBA00004651"/>
    </source>
</evidence>
<sequence>MIKKIKDDLMTVVSGLIVTMIIAGLSMGIVALLPVDFVGATVVALFIGMLVGNLWTLPERVKPGVQFAAKRLLKVFIILLGASMNMALIAEVGVQALILLAFTIGTAFIAGKLLGKFFGTSSELSALLSAGVAICGGSAISALSPVIEAEEEETTYAISTVFLFDMFLIILFPLVGQLLGFSDQIMGFWSGTAINDTSSVVAASFAFSAGAGAIATTVKLTRTLGIIPVVLTYGALQSREGDSWQQTLGRVFPWFIVLFVGLALANTVGWIPEELGAPLNDLRKFLMVTALAGVGLKTDLNTIRTVGAKPFLHALILSAAVIVVAIVVILGLIV</sequence>
<evidence type="ECO:0000256" key="6">
    <source>
        <dbReference type="ARBA" id="ARBA00023136"/>
    </source>
</evidence>
<evidence type="ECO:0000256" key="2">
    <source>
        <dbReference type="ARBA" id="ARBA00007977"/>
    </source>
</evidence>
<comment type="caution">
    <text evidence="8">The sequence shown here is derived from an EMBL/GenBank/DDBJ whole genome shotgun (WGS) entry which is preliminary data.</text>
</comment>
<accession>A0A328KTL6</accession>
<evidence type="ECO:0000313" key="9">
    <source>
        <dbReference type="Proteomes" id="UP000249099"/>
    </source>
</evidence>
<evidence type="ECO:0000313" key="8">
    <source>
        <dbReference type="EMBL" id="RAN62912.1"/>
    </source>
</evidence>
<feature type="transmembrane region" description="Helical" evidence="7">
    <location>
        <begin position="72"/>
        <end position="90"/>
    </location>
</feature>
<dbReference type="PANTHER" id="PTHR30106:SF1">
    <property type="entry name" value="UPF0324 MEMBRANE PROTEIN FN0533"/>
    <property type="match status" value="1"/>
</dbReference>
<evidence type="ECO:0000256" key="3">
    <source>
        <dbReference type="ARBA" id="ARBA00022475"/>
    </source>
</evidence>
<dbReference type="InterPro" id="IPR018383">
    <property type="entry name" value="UPF0324_pro"/>
</dbReference>
<feature type="transmembrane region" description="Helical" evidence="7">
    <location>
        <begin position="12"/>
        <end position="31"/>
    </location>
</feature>
<keyword evidence="4 7" id="KW-0812">Transmembrane</keyword>
<protein>
    <recommendedName>
        <fullName evidence="10">Sulfate exporter family transporter</fullName>
    </recommendedName>
</protein>
<dbReference type="Pfam" id="PF03601">
    <property type="entry name" value="Cons_hypoth698"/>
    <property type="match status" value="1"/>
</dbReference>
<organism evidence="8 9">
    <name type="scientific">Dolosigranulum pigrum</name>
    <dbReference type="NCBI Taxonomy" id="29394"/>
    <lineage>
        <taxon>Bacteria</taxon>
        <taxon>Bacillati</taxon>
        <taxon>Bacillota</taxon>
        <taxon>Bacilli</taxon>
        <taxon>Lactobacillales</taxon>
        <taxon>Carnobacteriaceae</taxon>
        <taxon>Dolosigranulum</taxon>
    </lineage>
</organism>
<dbReference type="Proteomes" id="UP000249099">
    <property type="component" value="Unassembled WGS sequence"/>
</dbReference>
<keyword evidence="3" id="KW-1003">Cell membrane</keyword>
<feature type="transmembrane region" description="Helical" evidence="7">
    <location>
        <begin position="37"/>
        <end position="57"/>
    </location>
</feature>
<keyword evidence="5 7" id="KW-1133">Transmembrane helix</keyword>
<dbReference type="AlphaFoldDB" id="A0A328KTL6"/>